<organism evidence="2">
    <name type="scientific">Cereibacter sphaeroides (strain ATCC 17025 / ATH 2.4.3)</name>
    <name type="common">Rhodobacter sphaeroides</name>
    <dbReference type="NCBI Taxonomy" id="349102"/>
    <lineage>
        <taxon>Bacteria</taxon>
        <taxon>Pseudomonadati</taxon>
        <taxon>Pseudomonadota</taxon>
        <taxon>Alphaproteobacteria</taxon>
        <taxon>Rhodobacterales</taxon>
        <taxon>Paracoccaceae</taxon>
        <taxon>Cereibacter</taxon>
    </lineage>
</organism>
<evidence type="ECO:0000256" key="1">
    <source>
        <dbReference type="SAM" id="MobiDB-lite"/>
    </source>
</evidence>
<feature type="compositionally biased region" description="Basic residues" evidence="1">
    <location>
        <begin position="1"/>
        <end position="16"/>
    </location>
</feature>
<name>A4WZL3_CERS5</name>
<accession>A4WZL3</accession>
<reference evidence="2" key="1">
    <citation type="submission" date="2007-04" db="EMBL/GenBank/DDBJ databases">
        <title>Complete sequence of plasmid pRSPA02 of Rhodobacter sphaeroides ATCC 17025.</title>
        <authorList>
            <consortium name="US DOE Joint Genome Institute"/>
            <person name="Copeland A."/>
            <person name="Lucas S."/>
            <person name="Lapidus A."/>
            <person name="Barry K."/>
            <person name="Detter J.C."/>
            <person name="Glavina del Rio T."/>
            <person name="Hammon N."/>
            <person name="Israni S."/>
            <person name="Dalin E."/>
            <person name="Tice H."/>
            <person name="Pitluck S."/>
            <person name="Chertkov O."/>
            <person name="Brettin T."/>
            <person name="Bruce D."/>
            <person name="Han C."/>
            <person name="Schmutz J."/>
            <person name="Larimer F."/>
            <person name="Land M."/>
            <person name="Hauser L."/>
            <person name="Kyrpides N."/>
            <person name="Kim E."/>
            <person name="Richardson P."/>
            <person name="Mackenzie C."/>
            <person name="Choudhary M."/>
            <person name="Donohue T.J."/>
            <person name="Kaplan S."/>
        </authorList>
    </citation>
    <scope>NUCLEOTIDE SEQUENCE [LARGE SCALE GENOMIC DNA]</scope>
    <source>
        <strain evidence="2">ATCC 17025</strain>
        <plasmid evidence="2">pRSPA02</plasmid>
    </source>
</reference>
<evidence type="ECO:0000313" key="2">
    <source>
        <dbReference type="EMBL" id="ABP72827.1"/>
    </source>
</evidence>
<dbReference type="BioCyc" id="RSPH349102:G1G8M-4096-MONOMER"/>
<feature type="region of interest" description="Disordered" evidence="1">
    <location>
        <begin position="1"/>
        <end position="23"/>
    </location>
</feature>
<protein>
    <submittedName>
        <fullName evidence="2">Uncharacterized protein</fullName>
    </submittedName>
</protein>
<sequence length="220" mass="24334">MTRRWPTRPSGRRSGCRRWPGPRPSRPPLYAQLVVQEEVTAVVRWLAVLLPFSALGTIHAARLACDFRQKSLALQSMPRALLGQRRHRRGLGRLGHLSAGGAVGRFLGGDGLAHLEEPALAAGLWLPLVRLRGILRFSASMVATQLLWMLLVRVQDLFLARWHGAEAVGTYRVAWRLIELIGQSVLAPALSIVICARNRDHRLMLAALAAIRSGGLGRCW</sequence>
<dbReference type="KEGG" id="rsq:Rsph17025_3973"/>
<dbReference type="AlphaFoldDB" id="A4WZL3"/>
<dbReference type="HOGENOM" id="CLU_1255154_0_0_5"/>
<geneLocation type="plasmid" evidence="2">
    <name>pRSPA02</name>
</geneLocation>
<dbReference type="EMBL" id="CP000663">
    <property type="protein sequence ID" value="ABP72827.1"/>
    <property type="molecule type" value="Genomic_DNA"/>
</dbReference>
<keyword evidence="2" id="KW-0614">Plasmid</keyword>
<proteinExistence type="predicted"/>
<gene>
    <name evidence="2" type="ordered locus">Rsph17025_3973</name>
</gene>